<dbReference type="Gene3D" id="1.20.1280.50">
    <property type="match status" value="1"/>
</dbReference>
<dbReference type="SUPFAM" id="SSF81383">
    <property type="entry name" value="F-box domain"/>
    <property type="match status" value="1"/>
</dbReference>
<dbReference type="InParanoid" id="A0A7R8V4V8"/>
<evidence type="ECO:0000256" key="2">
    <source>
        <dbReference type="SAM" id="MobiDB-lite"/>
    </source>
</evidence>
<dbReference type="GO" id="GO:0031146">
    <property type="term" value="P:SCF-dependent proteasomal ubiquitin-dependent protein catabolic process"/>
    <property type="evidence" value="ECO:0007669"/>
    <property type="project" value="TreeGrafter"/>
</dbReference>
<evidence type="ECO:0000313" key="4">
    <source>
        <dbReference type="EMBL" id="CAD7092885.1"/>
    </source>
</evidence>
<sequence length="784" mass="87878">MEYACELADLCGHLLGDCQQIWPKYLPTGITARELEKDHLNELTQISLSNSSGQHTSIRSSSSYPSQRRDYTRAQHGNGIEDCSVKMTHQTRRGPPLECPLASLGRNSPSLEAQSYHHPLSTSPLNPQAYQMSRKSPILSINNNDIIYPPATSRQKPSEHGSDHNQSAEVYHLSRSSSSSMDQSYELRRNIEPTPKYRPPPPRNYTPIDSLLQYRSEHAPSAYLLSDPLPNSTGSNAENHSNIVVVNHNDQYFLEEKMDSLYIQGAIRGLPLGSETNQYKNERYFLEESLNDLCEYNRSERMHENVAVHLLQRPSSPSETSGSDRYLIDRARGSPAFVNKSRSNFSNPSAVVMDKRFQLSKVQCFTEGLSNLGRFSPSLDQGYATLVSPSPTSHQQSSGPWTKKGPCRSGPVFDRLTDEHVMKIFNWLDSSELCNIARVCRRFETIAWRSSLWKIISLSGEQISGDKALKNIFRRLCGQSRNGACPDIERVLLSNGCRISDKGLQLLARRCPELTHLQIQSSINVSNQALCDVLTKCTNLQHLDVTGCLQITNISINPNLEPPRRLLLQYLDLTDCSAIDDAGLKVIVRNCPQLVFLYLRRCVQITDAGLKFVPSFCIALKELSVSDCINITDFGLYELAKLGAALRYLSVAKCDRVSDAGLKVIARRCYKLRYLNARGCEAVSDDSITVLARSCPRLRALDIGKCDVSDAGLRALAESCPNLKKLSLRNCDMITDRGVQCIAYYCRGLQQLNIQDCQISLEGYRAVKKYCKRCIIEHTNPGFC</sequence>
<dbReference type="InterPro" id="IPR001810">
    <property type="entry name" value="F-box_dom"/>
</dbReference>
<dbReference type="SUPFAM" id="SSF52047">
    <property type="entry name" value="RNI-like"/>
    <property type="match status" value="1"/>
</dbReference>
<dbReference type="SMART" id="SM00256">
    <property type="entry name" value="FBOX"/>
    <property type="match status" value="1"/>
</dbReference>
<dbReference type="PANTHER" id="PTHR13318">
    <property type="entry name" value="PARTNER OF PAIRED, ISOFORM B-RELATED"/>
    <property type="match status" value="1"/>
</dbReference>
<dbReference type="SMART" id="SM00367">
    <property type="entry name" value="LRR_CC"/>
    <property type="match status" value="11"/>
</dbReference>
<dbReference type="Gene3D" id="3.80.10.10">
    <property type="entry name" value="Ribonuclease Inhibitor"/>
    <property type="match status" value="2"/>
</dbReference>
<keyword evidence="1" id="KW-0833">Ubl conjugation pathway</keyword>
<dbReference type="FunCoup" id="A0A7R8V4V8">
    <property type="interactions" value="1"/>
</dbReference>
<feature type="compositionally biased region" description="Polar residues" evidence="2">
    <location>
        <begin position="47"/>
        <end position="56"/>
    </location>
</feature>
<gene>
    <name evidence="4" type="ORF">HERILL_LOCUS15213</name>
</gene>
<dbReference type="Pfam" id="PF12937">
    <property type="entry name" value="F-box-like"/>
    <property type="match status" value="1"/>
</dbReference>
<feature type="region of interest" description="Disordered" evidence="2">
    <location>
        <begin position="142"/>
        <end position="206"/>
    </location>
</feature>
<dbReference type="InterPro" id="IPR057207">
    <property type="entry name" value="FBXL15_LRR"/>
</dbReference>
<dbReference type="Proteomes" id="UP000594454">
    <property type="component" value="Chromosome 6"/>
</dbReference>
<evidence type="ECO:0000256" key="1">
    <source>
        <dbReference type="ARBA" id="ARBA00022786"/>
    </source>
</evidence>
<dbReference type="InterPro" id="IPR006553">
    <property type="entry name" value="Leu-rich_rpt_Cys-con_subtyp"/>
</dbReference>
<dbReference type="Pfam" id="PF25372">
    <property type="entry name" value="DUF7885"/>
    <property type="match status" value="2"/>
</dbReference>
<dbReference type="PROSITE" id="PS50181">
    <property type="entry name" value="FBOX"/>
    <property type="match status" value="1"/>
</dbReference>
<feature type="compositionally biased region" description="Low complexity" evidence="2">
    <location>
        <begin position="57"/>
        <end position="66"/>
    </location>
</feature>
<dbReference type="FunFam" id="3.80.10.10:FF:000068">
    <property type="entry name" value="F-box/LRR-repeat protein 7 isoform X2"/>
    <property type="match status" value="1"/>
</dbReference>
<dbReference type="InterPro" id="IPR032675">
    <property type="entry name" value="LRR_dom_sf"/>
</dbReference>
<feature type="region of interest" description="Disordered" evidence="2">
    <location>
        <begin position="88"/>
        <end position="130"/>
    </location>
</feature>
<dbReference type="InterPro" id="IPR036047">
    <property type="entry name" value="F-box-like_dom_sf"/>
</dbReference>
<dbReference type="AlphaFoldDB" id="A0A7R8V4V8"/>
<dbReference type="GO" id="GO:0019005">
    <property type="term" value="C:SCF ubiquitin ligase complex"/>
    <property type="evidence" value="ECO:0007669"/>
    <property type="project" value="TreeGrafter"/>
</dbReference>
<reference evidence="4 5" key="1">
    <citation type="submission" date="2020-11" db="EMBL/GenBank/DDBJ databases">
        <authorList>
            <person name="Wallbank WR R."/>
            <person name="Pardo Diaz C."/>
            <person name="Kozak K."/>
            <person name="Martin S."/>
            <person name="Jiggins C."/>
            <person name="Moest M."/>
            <person name="Warren A I."/>
            <person name="Generalovic N T."/>
            <person name="Byers J.R.P. K."/>
            <person name="Montejo-Kovacevich G."/>
            <person name="Yen C E."/>
        </authorList>
    </citation>
    <scope>NUCLEOTIDE SEQUENCE [LARGE SCALE GENOMIC DNA]</scope>
</reference>
<accession>A0A7R8V4V8</accession>
<proteinExistence type="predicted"/>
<evidence type="ECO:0000313" key="5">
    <source>
        <dbReference type="Proteomes" id="UP000594454"/>
    </source>
</evidence>
<organism evidence="4 5">
    <name type="scientific">Hermetia illucens</name>
    <name type="common">Black soldier fly</name>
    <dbReference type="NCBI Taxonomy" id="343691"/>
    <lineage>
        <taxon>Eukaryota</taxon>
        <taxon>Metazoa</taxon>
        <taxon>Ecdysozoa</taxon>
        <taxon>Arthropoda</taxon>
        <taxon>Hexapoda</taxon>
        <taxon>Insecta</taxon>
        <taxon>Pterygota</taxon>
        <taxon>Neoptera</taxon>
        <taxon>Endopterygota</taxon>
        <taxon>Diptera</taxon>
        <taxon>Brachycera</taxon>
        <taxon>Stratiomyomorpha</taxon>
        <taxon>Stratiomyidae</taxon>
        <taxon>Hermetiinae</taxon>
        <taxon>Hermetia</taxon>
    </lineage>
</organism>
<dbReference type="PANTHER" id="PTHR13318:SF50">
    <property type="entry name" value="F-BOX_LRR-REPEAT PROTEIN 7"/>
    <property type="match status" value="1"/>
</dbReference>
<name>A0A7R8V4V8_HERIL</name>
<dbReference type="EMBL" id="LR899014">
    <property type="protein sequence ID" value="CAD7092885.1"/>
    <property type="molecule type" value="Genomic_DNA"/>
</dbReference>
<evidence type="ECO:0000259" key="3">
    <source>
        <dbReference type="PROSITE" id="PS50181"/>
    </source>
</evidence>
<protein>
    <recommendedName>
        <fullName evidence="3">F-box domain-containing protein</fullName>
    </recommendedName>
</protein>
<keyword evidence="5" id="KW-1185">Reference proteome</keyword>
<dbReference type="OrthoDB" id="423607at2759"/>
<feature type="compositionally biased region" description="Polar residues" evidence="2">
    <location>
        <begin position="120"/>
        <end position="130"/>
    </location>
</feature>
<feature type="region of interest" description="Disordered" evidence="2">
    <location>
        <begin position="47"/>
        <end position="71"/>
    </location>
</feature>
<dbReference type="FunFam" id="3.80.10.10:FF:000523">
    <property type="entry name" value="F-box/LRR-repeat protein 7"/>
    <property type="match status" value="1"/>
</dbReference>
<feature type="domain" description="F-box" evidence="3">
    <location>
        <begin position="410"/>
        <end position="456"/>
    </location>
</feature>